<name>A0A7C4Y4R7_UNCW3</name>
<dbReference type="AlphaFoldDB" id="A0A7C4Y4R7"/>
<protein>
    <submittedName>
        <fullName evidence="2">Methyltransferase domain-containing protein</fullName>
    </submittedName>
</protein>
<dbReference type="GO" id="GO:0008168">
    <property type="term" value="F:methyltransferase activity"/>
    <property type="evidence" value="ECO:0007669"/>
    <property type="project" value="UniProtKB-KW"/>
</dbReference>
<dbReference type="InterPro" id="IPR041698">
    <property type="entry name" value="Methyltransf_25"/>
</dbReference>
<dbReference type="EMBL" id="DTHG01000042">
    <property type="protein sequence ID" value="HGW91601.1"/>
    <property type="molecule type" value="Genomic_DNA"/>
</dbReference>
<accession>A0A7C4Y4R7</accession>
<evidence type="ECO:0000313" key="2">
    <source>
        <dbReference type="EMBL" id="HGW91601.1"/>
    </source>
</evidence>
<dbReference type="InterPro" id="IPR029063">
    <property type="entry name" value="SAM-dependent_MTases_sf"/>
</dbReference>
<evidence type="ECO:0000259" key="1">
    <source>
        <dbReference type="Pfam" id="PF13649"/>
    </source>
</evidence>
<dbReference type="Gene3D" id="2.20.25.110">
    <property type="entry name" value="S-adenosyl-L-methionine-dependent methyltransferases"/>
    <property type="match status" value="1"/>
</dbReference>
<keyword evidence="2" id="KW-0808">Transferase</keyword>
<reference evidence="2" key="1">
    <citation type="journal article" date="2020" name="mSystems">
        <title>Genome- and Community-Level Interaction Insights into Carbon Utilization and Element Cycling Functions of Hydrothermarchaeota in Hydrothermal Sediment.</title>
        <authorList>
            <person name="Zhou Z."/>
            <person name="Liu Y."/>
            <person name="Xu W."/>
            <person name="Pan J."/>
            <person name="Luo Z.H."/>
            <person name="Li M."/>
        </authorList>
    </citation>
    <scope>NUCLEOTIDE SEQUENCE [LARGE SCALE GENOMIC DNA]</scope>
    <source>
        <strain evidence="2">SpSt-780</strain>
    </source>
</reference>
<keyword evidence="2" id="KW-0489">Methyltransferase</keyword>
<organism evidence="2">
    <name type="scientific">candidate division WOR-3 bacterium</name>
    <dbReference type="NCBI Taxonomy" id="2052148"/>
    <lineage>
        <taxon>Bacteria</taxon>
        <taxon>Bacteria division WOR-3</taxon>
    </lineage>
</organism>
<proteinExistence type="predicted"/>
<dbReference type="Gene3D" id="3.40.50.150">
    <property type="entry name" value="Vaccinia Virus protein VP39"/>
    <property type="match status" value="1"/>
</dbReference>
<feature type="domain" description="Methyltransferase" evidence="1">
    <location>
        <begin position="42"/>
        <end position="136"/>
    </location>
</feature>
<dbReference type="SUPFAM" id="SSF53335">
    <property type="entry name" value="S-adenosyl-L-methionine-dependent methyltransferases"/>
    <property type="match status" value="1"/>
</dbReference>
<gene>
    <name evidence="2" type="ORF">ENV67_03565</name>
</gene>
<sequence>MMEWFNSNELFEILVPKKDENKIKEEITKLIKLIDIKENSKVCDFASRDCEYSIELSRRGFKVTAVDSIKTPLERVSKFCKKENIPLDISVENLRNFARSEYFDIIINFAFPFCFFEGDDDFRVLKNLVRSLKFNGKLFLRLIPKELFIKRFCGKEWLIKEKKFILKDTKIIENWSIIETRWIFLDSKKREIKSHFKMYSALEISSMVRQSGIEDIKIFGDLEGNPYDENAKELFLLATRK</sequence>
<dbReference type="GO" id="GO:0032259">
    <property type="term" value="P:methylation"/>
    <property type="evidence" value="ECO:0007669"/>
    <property type="project" value="UniProtKB-KW"/>
</dbReference>
<comment type="caution">
    <text evidence="2">The sequence shown here is derived from an EMBL/GenBank/DDBJ whole genome shotgun (WGS) entry which is preliminary data.</text>
</comment>
<dbReference type="Pfam" id="PF13649">
    <property type="entry name" value="Methyltransf_25"/>
    <property type="match status" value="1"/>
</dbReference>